<keyword evidence="1 6" id="KW-0812">Transmembrane</keyword>
<dbReference type="Pfam" id="PF09446">
    <property type="entry name" value="VMA21"/>
    <property type="match status" value="1"/>
</dbReference>
<evidence type="ECO:0000256" key="2">
    <source>
        <dbReference type="ARBA" id="ARBA00022824"/>
    </source>
</evidence>
<evidence type="ECO:0000256" key="1">
    <source>
        <dbReference type="ARBA" id="ARBA00022692"/>
    </source>
</evidence>
<evidence type="ECO:0000256" key="5">
    <source>
        <dbReference type="ARBA" id="ARBA00023329"/>
    </source>
</evidence>
<dbReference type="HAMAP" id="MF_03058">
    <property type="entry name" value="VMA21"/>
    <property type="match status" value="1"/>
</dbReference>
<keyword evidence="3 6" id="KW-1133">Transmembrane helix</keyword>
<dbReference type="AlphaFoldDB" id="A0A061BC32"/>
<protein>
    <submittedName>
        <fullName evidence="8">RHTO0S13e03312g1_1</fullName>
    </submittedName>
</protein>
<feature type="transmembrane region" description="Helical" evidence="6">
    <location>
        <begin position="36"/>
        <end position="54"/>
    </location>
</feature>
<dbReference type="GO" id="GO:0033116">
    <property type="term" value="C:endoplasmic reticulum-Golgi intermediate compartment membrane"/>
    <property type="evidence" value="ECO:0007669"/>
    <property type="project" value="UniProtKB-SubCell"/>
</dbReference>
<feature type="region of interest" description="Disordered" evidence="7">
    <location>
        <begin position="93"/>
        <end position="130"/>
    </location>
</feature>
<comment type="subcellular location">
    <subcellularLocation>
        <location evidence="6">Endoplasmic reticulum membrane</location>
        <topology evidence="6">Multi-pass membrane protein</topology>
    </subcellularLocation>
    <subcellularLocation>
        <location evidence="6">Endoplasmic reticulum-Golgi intermediate compartment membrane</location>
        <topology evidence="6">Multi-pass membrane protein</topology>
    </subcellularLocation>
    <subcellularLocation>
        <location evidence="6">Cytoplasmic vesicle</location>
        <location evidence="6">COPII-coated vesicle membrane</location>
        <topology evidence="6">Multi-pass membrane protein</topology>
    </subcellularLocation>
</comment>
<evidence type="ECO:0000256" key="6">
    <source>
        <dbReference type="HAMAP-Rule" id="MF_03058"/>
    </source>
</evidence>
<organism evidence="8">
    <name type="scientific">Rhodotorula toruloides</name>
    <name type="common">Yeast</name>
    <name type="synonym">Rhodosporidium toruloides</name>
    <dbReference type="NCBI Taxonomy" id="5286"/>
    <lineage>
        <taxon>Eukaryota</taxon>
        <taxon>Fungi</taxon>
        <taxon>Dikarya</taxon>
        <taxon>Basidiomycota</taxon>
        <taxon>Pucciniomycotina</taxon>
        <taxon>Microbotryomycetes</taxon>
        <taxon>Sporidiobolales</taxon>
        <taxon>Sporidiobolaceae</taxon>
        <taxon>Rhodotorula</taxon>
    </lineage>
</organism>
<evidence type="ECO:0000313" key="8">
    <source>
        <dbReference type="EMBL" id="CDR46913.1"/>
    </source>
</evidence>
<comment type="similarity">
    <text evidence="6">Belongs to the VMA21 family.</text>
</comment>
<dbReference type="GO" id="GO:0005789">
    <property type="term" value="C:endoplasmic reticulum membrane"/>
    <property type="evidence" value="ECO:0007669"/>
    <property type="project" value="UniProtKB-SubCell"/>
</dbReference>
<evidence type="ECO:0000256" key="4">
    <source>
        <dbReference type="ARBA" id="ARBA00023136"/>
    </source>
</evidence>
<dbReference type="GO" id="GO:0012507">
    <property type="term" value="C:ER to Golgi transport vesicle membrane"/>
    <property type="evidence" value="ECO:0007669"/>
    <property type="project" value="UniProtKB-SubCell"/>
</dbReference>
<dbReference type="EMBL" id="LK052948">
    <property type="protein sequence ID" value="CDR46913.1"/>
    <property type="molecule type" value="Genomic_DNA"/>
</dbReference>
<dbReference type="GO" id="GO:0070072">
    <property type="term" value="P:vacuolar proton-transporting V-type ATPase complex assembly"/>
    <property type="evidence" value="ECO:0007669"/>
    <property type="project" value="UniProtKB-UniRule"/>
</dbReference>
<keyword evidence="5 6" id="KW-0968">Cytoplasmic vesicle</keyword>
<feature type="compositionally biased region" description="Basic and acidic residues" evidence="7">
    <location>
        <begin position="93"/>
        <end position="103"/>
    </location>
</feature>
<accession>A0A061BC32</accession>
<dbReference type="PANTHER" id="PTHR31792">
    <property type="entry name" value="VACUOLAR ATPASE ASSEMBLY INTEGRAL MEMBRANE PROTEIN VMA21"/>
    <property type="match status" value="1"/>
</dbReference>
<feature type="transmembrane region" description="Helical" evidence="6">
    <location>
        <begin position="66"/>
        <end position="87"/>
    </location>
</feature>
<comment type="function">
    <text evidence="6">Required for the assembly of the V0 complex of the vacuolar ATPase (V-ATPase) in the endoplasmic reticulum.</text>
</comment>
<gene>
    <name evidence="8" type="ORF">RHTO0S_13e03312g</name>
</gene>
<proteinExistence type="inferred from homology"/>
<keyword evidence="4 6" id="KW-0472">Membrane</keyword>
<reference evidence="8" key="1">
    <citation type="journal article" date="2014" name="Genome Announc.">
        <title>Draft genome sequence of Rhodosporidium toruloides CECT1137, an oleaginous yeast of biotechnological interest.</title>
        <authorList>
            <person name="Morin N."/>
            <person name="Calcas X."/>
            <person name="Devillers H."/>
            <person name="Durrens P."/>
            <person name="Sherman D.J."/>
            <person name="Nicaud J.-M."/>
            <person name="Neuveglise C."/>
        </authorList>
    </citation>
    <scope>NUCLEOTIDE SEQUENCE</scope>
    <source>
        <strain evidence="8">CECT1137</strain>
    </source>
</reference>
<dbReference type="PANTHER" id="PTHR31792:SF3">
    <property type="entry name" value="VACUOLAR ATPASE ASSEMBLY INTEGRAL MEMBRANE PROTEIN VMA21"/>
    <property type="match status" value="1"/>
</dbReference>
<sequence length="130" mass="14178">MVFRRGVPLPRVPEHLKQAEAVPEGHADLSSVVTKLAIFTLAMVLLPIGTYYLTRDFLFGPQNLTYPAIAAVTVANLILVGFVYVAFREDQVEQDREREEKRRALGKVGAGSTAGAAKVGEVRRKGGKAE</sequence>
<evidence type="ECO:0000256" key="3">
    <source>
        <dbReference type="ARBA" id="ARBA00022989"/>
    </source>
</evidence>
<name>A0A061BC32_RHOTO</name>
<dbReference type="OrthoDB" id="160405at2759"/>
<dbReference type="InterPro" id="IPR019013">
    <property type="entry name" value="Vma21"/>
</dbReference>
<feature type="compositionally biased region" description="Basic and acidic residues" evidence="7">
    <location>
        <begin position="120"/>
        <end position="130"/>
    </location>
</feature>
<comment type="caution">
    <text evidence="6">Lacks conserved residue(s) required for the propagation of feature annotation.</text>
</comment>
<evidence type="ECO:0000256" key="7">
    <source>
        <dbReference type="SAM" id="MobiDB-lite"/>
    </source>
</evidence>
<keyword evidence="2 6" id="KW-0256">Endoplasmic reticulum</keyword>